<reference evidence="1" key="1">
    <citation type="submission" date="2018-02" db="EMBL/GenBank/DDBJ databases">
        <title>Rhizophora mucronata_Transcriptome.</title>
        <authorList>
            <person name="Meera S.P."/>
            <person name="Sreeshan A."/>
            <person name="Augustine A."/>
        </authorList>
    </citation>
    <scope>NUCLEOTIDE SEQUENCE</scope>
    <source>
        <tissue evidence="1">Leaf</tissue>
    </source>
</reference>
<dbReference type="EMBL" id="GGEC01069996">
    <property type="protein sequence ID" value="MBX50480.1"/>
    <property type="molecule type" value="Transcribed_RNA"/>
</dbReference>
<sequence>MTGHTEALNTHIKSFINLKLCLKGSSH</sequence>
<accession>A0A2P2P6V0</accession>
<organism evidence="1">
    <name type="scientific">Rhizophora mucronata</name>
    <name type="common">Asiatic mangrove</name>
    <dbReference type="NCBI Taxonomy" id="61149"/>
    <lineage>
        <taxon>Eukaryota</taxon>
        <taxon>Viridiplantae</taxon>
        <taxon>Streptophyta</taxon>
        <taxon>Embryophyta</taxon>
        <taxon>Tracheophyta</taxon>
        <taxon>Spermatophyta</taxon>
        <taxon>Magnoliopsida</taxon>
        <taxon>eudicotyledons</taxon>
        <taxon>Gunneridae</taxon>
        <taxon>Pentapetalae</taxon>
        <taxon>rosids</taxon>
        <taxon>fabids</taxon>
        <taxon>Malpighiales</taxon>
        <taxon>Rhizophoraceae</taxon>
        <taxon>Rhizophora</taxon>
    </lineage>
</organism>
<protein>
    <submittedName>
        <fullName evidence="1">Uncharacterized protein</fullName>
    </submittedName>
</protein>
<evidence type="ECO:0000313" key="1">
    <source>
        <dbReference type="EMBL" id="MBX50480.1"/>
    </source>
</evidence>
<name>A0A2P2P6V0_RHIMU</name>
<dbReference type="AlphaFoldDB" id="A0A2P2P6V0"/>
<proteinExistence type="predicted"/>